<name>A0ABS6D975_9FIRM</name>
<proteinExistence type="predicted"/>
<dbReference type="EMBL" id="JABACJ020000022">
    <property type="protein sequence ID" value="MBU3877752.1"/>
    <property type="molecule type" value="Genomic_DNA"/>
</dbReference>
<sequence>MAFKPLPIGIDNFQEMIEKGYYYVDKTLFIKELLDMKGKVNLFTRPRRFGKTLNMNMLQCFFERGYCDAERIFQGLKIMGEGENYTRQMSQYPVIALSLKSMKQATYELSYIQMKKIIAGEFRRHDAVLQSDKLTESEKKRFQDIRDVRGEEADYLDALEFLSGCMFKCYDQKCLILIDEYDVPLESSYFGGFYDRMVPVIRSLFESALKTNENLEFAVITGCLRISKESIFTGLNNLKIVSITNPVYAEHFGFTEKEVMDMLKFYDRTCCMDIAKKWYDGYLFGKTEVYNPWSVVNYVEQAWVDVNTFPQPFWSNTSSNSIVRTLVERADIRVRQELESLIQGDSIEKPIHEDITYEDIGADKTQDNLWNFLFFTGYLKKTQERVEGNVRYISMAIPNEEVKYIYKNTILGWFDQTIRKKDLSPFYKSIIKGDAAGVEKTVTEILREGISFYDTRESFYHGFILGLLKGMKDYYVYSNREAGDGRYDICLKSLDVMRPAVILELKSASSFGEMEAKSLEAISQIEMKHYEQELVQDGYQKVLCYGIAFYKKNCRVAVTEVCSLNFR</sequence>
<accession>A0ABS6D975</accession>
<gene>
    <name evidence="2" type="ORF">HGO97_018265</name>
</gene>
<keyword evidence="3" id="KW-1185">Reference proteome</keyword>
<keyword evidence="2" id="KW-0067">ATP-binding</keyword>
<evidence type="ECO:0000259" key="1">
    <source>
        <dbReference type="Pfam" id="PF09820"/>
    </source>
</evidence>
<keyword evidence="2" id="KW-0547">Nucleotide-binding</keyword>
<dbReference type="RefSeq" id="WP_216244370.1">
    <property type="nucleotide sequence ID" value="NZ_JABACJ020000022.1"/>
</dbReference>
<protein>
    <submittedName>
        <fullName evidence="2">ATP-binding protein</fullName>
    </submittedName>
</protein>
<dbReference type="InterPro" id="IPR012547">
    <property type="entry name" value="PDDEXK_9"/>
</dbReference>
<dbReference type="InterPro" id="IPR018631">
    <property type="entry name" value="AAA-ATPase-like_dom"/>
</dbReference>
<evidence type="ECO:0000313" key="3">
    <source>
        <dbReference type="Proteomes" id="UP000723714"/>
    </source>
</evidence>
<evidence type="ECO:0000313" key="2">
    <source>
        <dbReference type="EMBL" id="MBU3877752.1"/>
    </source>
</evidence>
<dbReference type="Pfam" id="PF09820">
    <property type="entry name" value="AAA-ATPase_like"/>
    <property type="match status" value="1"/>
</dbReference>
<feature type="domain" description="AAA-ATPase-like" evidence="1">
    <location>
        <begin position="7"/>
        <end position="232"/>
    </location>
</feature>
<dbReference type="PANTHER" id="PTHR34825:SF1">
    <property type="entry name" value="AAA-ATPASE-LIKE DOMAIN-CONTAINING PROTEIN"/>
    <property type="match status" value="1"/>
</dbReference>
<dbReference type="GO" id="GO:0005524">
    <property type="term" value="F:ATP binding"/>
    <property type="evidence" value="ECO:0007669"/>
    <property type="project" value="UniProtKB-KW"/>
</dbReference>
<organism evidence="2 3">
    <name type="scientific">Faecalicatena faecalis</name>
    <dbReference type="NCBI Taxonomy" id="2726362"/>
    <lineage>
        <taxon>Bacteria</taxon>
        <taxon>Bacillati</taxon>
        <taxon>Bacillota</taxon>
        <taxon>Clostridia</taxon>
        <taxon>Lachnospirales</taxon>
        <taxon>Lachnospiraceae</taxon>
        <taxon>Faecalicatena</taxon>
    </lineage>
</organism>
<dbReference type="Proteomes" id="UP000723714">
    <property type="component" value="Unassembled WGS sequence"/>
</dbReference>
<reference evidence="2 3" key="1">
    <citation type="submission" date="2021-06" db="EMBL/GenBank/DDBJ databases">
        <title>Faecalicatena sp. nov. isolated from porcine feces.</title>
        <authorList>
            <person name="Oh B.S."/>
            <person name="Lee J.H."/>
        </authorList>
    </citation>
    <scope>NUCLEOTIDE SEQUENCE [LARGE SCALE GENOMIC DNA]</scope>
    <source>
        <strain evidence="2 3">AGMB00832</strain>
    </source>
</reference>
<comment type="caution">
    <text evidence="2">The sequence shown here is derived from an EMBL/GenBank/DDBJ whole genome shotgun (WGS) entry which is preliminary data.</text>
</comment>
<dbReference type="Pfam" id="PF08011">
    <property type="entry name" value="PDDEXK_9"/>
    <property type="match status" value="1"/>
</dbReference>
<dbReference type="PANTHER" id="PTHR34825">
    <property type="entry name" value="CONSERVED PROTEIN, WITH A WEAK D-GALACTARATE DEHYDRATASE/ALTRONATE HYDROLASE DOMAIN"/>
    <property type="match status" value="1"/>
</dbReference>